<keyword evidence="2" id="KW-0547">Nucleotide-binding</keyword>
<dbReference type="EMBL" id="CP152276">
    <property type="protein sequence ID" value="XAE44409.1"/>
    <property type="molecule type" value="Genomic_DNA"/>
</dbReference>
<name>A0ABZ3DA11_9PROT</name>
<evidence type="ECO:0000313" key="2">
    <source>
        <dbReference type="EMBL" id="XAE44409.1"/>
    </source>
</evidence>
<proteinExistence type="predicted"/>
<gene>
    <name evidence="2" type="ORF">AAC691_08245</name>
</gene>
<feature type="domain" description="IstB-like ATP-binding" evidence="1">
    <location>
        <begin position="17"/>
        <end position="68"/>
    </location>
</feature>
<organism evidence="2 3">
    <name type="scientific">Nguyenibacter vanlangensis</name>
    <dbReference type="NCBI Taxonomy" id="1216886"/>
    <lineage>
        <taxon>Bacteria</taxon>
        <taxon>Pseudomonadati</taxon>
        <taxon>Pseudomonadota</taxon>
        <taxon>Alphaproteobacteria</taxon>
        <taxon>Acetobacterales</taxon>
        <taxon>Acetobacteraceae</taxon>
        <taxon>Nguyenibacter</taxon>
    </lineage>
</organism>
<dbReference type="InterPro" id="IPR027417">
    <property type="entry name" value="P-loop_NTPase"/>
</dbReference>
<sequence length="95" mass="10512">MERHHRAVVESLQDCCSGSTVMTSNLPFEDWTQLLGSERLTGALLDRLTHHVSILTMNGDSYRLRQSARRRCAAGVEQNQAAGIIDPDTGEITNT</sequence>
<reference evidence="2 3" key="1">
    <citation type="submission" date="2024-04" db="EMBL/GenBank/DDBJ databases">
        <title>Complete genome sequence of Nguyenibacter vanlangesis HBCM-1154, a strain capable of nitrogen fixation, IAA production, and phosphorus solubilization isolated from sugarcane soil.</title>
        <authorList>
            <person name="MY HANH P."/>
        </authorList>
    </citation>
    <scope>NUCLEOTIDE SEQUENCE [LARGE SCALE GENOMIC DNA]</scope>
    <source>
        <strain evidence="2 3">HBCM 1154</strain>
    </source>
</reference>
<evidence type="ECO:0000259" key="1">
    <source>
        <dbReference type="Pfam" id="PF01695"/>
    </source>
</evidence>
<protein>
    <submittedName>
        <fullName evidence="2">ATP-binding protein</fullName>
    </submittedName>
</protein>
<dbReference type="Pfam" id="PF01695">
    <property type="entry name" value="IstB_IS21"/>
    <property type="match status" value="1"/>
</dbReference>
<dbReference type="RefSeq" id="WP_342629671.1">
    <property type="nucleotide sequence ID" value="NZ_CP152276.1"/>
</dbReference>
<keyword evidence="2" id="KW-0067">ATP-binding</keyword>
<dbReference type="Gene3D" id="3.40.50.300">
    <property type="entry name" value="P-loop containing nucleotide triphosphate hydrolases"/>
    <property type="match status" value="1"/>
</dbReference>
<evidence type="ECO:0000313" key="3">
    <source>
        <dbReference type="Proteomes" id="UP001449795"/>
    </source>
</evidence>
<dbReference type="Proteomes" id="UP001449795">
    <property type="component" value="Chromosome"/>
</dbReference>
<keyword evidence="3" id="KW-1185">Reference proteome</keyword>
<dbReference type="GO" id="GO:0005524">
    <property type="term" value="F:ATP binding"/>
    <property type="evidence" value="ECO:0007669"/>
    <property type="project" value="UniProtKB-KW"/>
</dbReference>
<dbReference type="InterPro" id="IPR002611">
    <property type="entry name" value="IstB_ATP-bd"/>
</dbReference>
<accession>A0ABZ3DA11</accession>